<proteinExistence type="predicted"/>
<gene>
    <name evidence="1" type="ORF">HYS17_10795</name>
</gene>
<dbReference type="Proteomes" id="UP000595362">
    <property type="component" value="Chromosome"/>
</dbReference>
<name>A0A7T5UGJ8_9BACT</name>
<organism evidence="1 2">
    <name type="scientific">Micavibrio aeruginosavorus</name>
    <dbReference type="NCBI Taxonomy" id="349221"/>
    <lineage>
        <taxon>Bacteria</taxon>
        <taxon>Pseudomonadati</taxon>
        <taxon>Bdellovibrionota</taxon>
        <taxon>Bdellovibrionia</taxon>
        <taxon>Bdellovibrionales</taxon>
        <taxon>Pseudobdellovibrionaceae</taxon>
        <taxon>Micavibrio</taxon>
    </lineage>
</organism>
<protein>
    <submittedName>
        <fullName evidence="1">Uncharacterized protein</fullName>
    </submittedName>
</protein>
<reference evidence="1 2" key="1">
    <citation type="submission" date="2020-07" db="EMBL/GenBank/DDBJ databases">
        <title>Huge and variable diversity of episymbiotic CPR bacteria and DPANN archaea in groundwater ecosystems.</title>
        <authorList>
            <person name="He C.Y."/>
            <person name="Keren R."/>
            <person name="Whittaker M."/>
            <person name="Farag I.F."/>
            <person name="Doudna J."/>
            <person name="Cate J.H.D."/>
            <person name="Banfield J.F."/>
        </authorList>
    </citation>
    <scope>NUCLEOTIDE SEQUENCE [LARGE SCALE GENOMIC DNA]</scope>
    <source>
        <strain evidence="1">NC_groundwater_70_Ag_B-0.1um_54_66</strain>
    </source>
</reference>
<accession>A0A7T5UGJ8</accession>
<sequence>MPREDRRITFSYDEVYKAIFALCVQRELRKPPPGIIMAVDAHASDESKVTIRLENPLTNDPVLFIDFAIDFLAAALMLYCRTCRIPLPKTAGKSVELTPDGVVLRVQINQVTL</sequence>
<evidence type="ECO:0000313" key="2">
    <source>
        <dbReference type="Proteomes" id="UP000595362"/>
    </source>
</evidence>
<evidence type="ECO:0000313" key="1">
    <source>
        <dbReference type="EMBL" id="QQG35971.1"/>
    </source>
</evidence>
<dbReference type="EMBL" id="CP066681">
    <property type="protein sequence ID" value="QQG35971.1"/>
    <property type="molecule type" value="Genomic_DNA"/>
</dbReference>
<dbReference type="AlphaFoldDB" id="A0A7T5UGJ8"/>